<evidence type="ECO:0000256" key="1">
    <source>
        <dbReference type="ARBA" id="ARBA00022676"/>
    </source>
</evidence>
<evidence type="ECO:0000259" key="4">
    <source>
        <dbReference type="Pfam" id="PF13579"/>
    </source>
</evidence>
<dbReference type="InterPro" id="IPR028098">
    <property type="entry name" value="Glyco_trans_4-like_N"/>
</dbReference>
<dbReference type="Pfam" id="PF06722">
    <property type="entry name" value="EryCIII-like_C"/>
    <property type="match status" value="1"/>
</dbReference>
<dbReference type="InterPro" id="IPR010610">
    <property type="entry name" value="EryCIII-like_C"/>
</dbReference>
<name>A0ABP4S2R7_9ACTN</name>
<dbReference type="Proteomes" id="UP001499851">
    <property type="component" value="Unassembled WGS sequence"/>
</dbReference>
<protein>
    <submittedName>
        <fullName evidence="5">Glycosyltransferase</fullName>
    </submittedName>
</protein>
<sequence>MRVLMTTFGSRGDVEPIAGLAAELAARGAEAVVCAPPDEEFKRRLDGLGVELAPLGEPVRPKLDGDGPPKPSDAPKIAAGLVDAQYESVLRAGAGCDAIVATGLPPAGAALAAERLGVRYHFAAYVPGALPSPLIRPHGRPGKPFPEGETDNRVLWEIDDENLRALYGPALNARRAGLGLAPVRDVRGYILTDRPWLAADPVLGPWPPAPGYAAVQTGAWFVPDERPLPADLEAFLDAGDPPVYVGFGSMPWQAGKDAAATAIEAVRARGRRVVVSRGWAGLAATGGDAFAVGESNHRKLFSRMAAVVHHGGAGTTHKAALAGTPQIVVPQIADQPYWAGRVAALGIGAGLDRAVPDAEAMARAVATALAPETAARAAEVGARITTDGAARTAQMLIEGTDV</sequence>
<evidence type="ECO:0000313" key="5">
    <source>
        <dbReference type="EMBL" id="GAA1666465.1"/>
    </source>
</evidence>
<evidence type="ECO:0000313" key="6">
    <source>
        <dbReference type="Proteomes" id="UP001499851"/>
    </source>
</evidence>
<dbReference type="EMBL" id="BAAAQF010000004">
    <property type="protein sequence ID" value="GAA1666465.1"/>
    <property type="molecule type" value="Genomic_DNA"/>
</dbReference>
<dbReference type="CDD" id="cd03784">
    <property type="entry name" value="GT1_Gtf-like"/>
    <property type="match status" value="1"/>
</dbReference>
<comment type="caution">
    <text evidence="5">The sequence shown here is derived from an EMBL/GenBank/DDBJ whole genome shotgun (WGS) entry which is preliminary data.</text>
</comment>
<feature type="domain" description="Erythromycin biosynthesis protein CIII-like C-terminal" evidence="3">
    <location>
        <begin position="300"/>
        <end position="378"/>
    </location>
</feature>
<organism evidence="5 6">
    <name type="scientific">Glycomyces endophyticus</name>
    <dbReference type="NCBI Taxonomy" id="480996"/>
    <lineage>
        <taxon>Bacteria</taxon>
        <taxon>Bacillati</taxon>
        <taxon>Actinomycetota</taxon>
        <taxon>Actinomycetes</taxon>
        <taxon>Glycomycetales</taxon>
        <taxon>Glycomycetaceae</taxon>
        <taxon>Glycomyces</taxon>
    </lineage>
</organism>
<dbReference type="Pfam" id="PF13579">
    <property type="entry name" value="Glyco_trans_4_4"/>
    <property type="match status" value="1"/>
</dbReference>
<dbReference type="InterPro" id="IPR050426">
    <property type="entry name" value="Glycosyltransferase_28"/>
</dbReference>
<dbReference type="PANTHER" id="PTHR48050:SF13">
    <property type="entry name" value="STEROL 3-BETA-GLUCOSYLTRANSFERASE UGT80A2"/>
    <property type="match status" value="1"/>
</dbReference>
<accession>A0ABP4S2R7</accession>
<dbReference type="PANTHER" id="PTHR48050">
    <property type="entry name" value="STEROL 3-BETA-GLUCOSYLTRANSFERASE"/>
    <property type="match status" value="1"/>
</dbReference>
<feature type="domain" description="Glycosyltransferase subfamily 4-like N-terminal" evidence="4">
    <location>
        <begin position="18"/>
        <end position="125"/>
    </location>
</feature>
<reference evidence="6" key="1">
    <citation type="journal article" date="2019" name="Int. J. Syst. Evol. Microbiol.">
        <title>The Global Catalogue of Microorganisms (GCM) 10K type strain sequencing project: providing services to taxonomists for standard genome sequencing and annotation.</title>
        <authorList>
            <consortium name="The Broad Institute Genomics Platform"/>
            <consortium name="The Broad Institute Genome Sequencing Center for Infectious Disease"/>
            <person name="Wu L."/>
            <person name="Ma J."/>
        </authorList>
    </citation>
    <scope>NUCLEOTIDE SEQUENCE [LARGE SCALE GENOMIC DNA]</scope>
    <source>
        <strain evidence="6">JCM 16001</strain>
    </source>
</reference>
<dbReference type="RefSeq" id="WP_344482587.1">
    <property type="nucleotide sequence ID" value="NZ_BAAAQF010000004.1"/>
</dbReference>
<evidence type="ECO:0000256" key="2">
    <source>
        <dbReference type="ARBA" id="ARBA00022679"/>
    </source>
</evidence>
<evidence type="ECO:0000259" key="3">
    <source>
        <dbReference type="Pfam" id="PF06722"/>
    </source>
</evidence>
<dbReference type="SUPFAM" id="SSF53756">
    <property type="entry name" value="UDP-Glycosyltransferase/glycogen phosphorylase"/>
    <property type="match status" value="1"/>
</dbReference>
<keyword evidence="1" id="KW-0328">Glycosyltransferase</keyword>
<dbReference type="Gene3D" id="3.40.50.2000">
    <property type="entry name" value="Glycogen Phosphorylase B"/>
    <property type="match status" value="2"/>
</dbReference>
<keyword evidence="2" id="KW-0808">Transferase</keyword>
<proteinExistence type="predicted"/>
<keyword evidence="6" id="KW-1185">Reference proteome</keyword>
<dbReference type="InterPro" id="IPR002213">
    <property type="entry name" value="UDP_glucos_trans"/>
</dbReference>
<gene>
    <name evidence="5" type="ORF">GCM10009830_10150</name>
</gene>